<dbReference type="AlphaFoldDB" id="A0A3B0Z041"/>
<gene>
    <name evidence="2" type="ORF">MNBD_GAMMA12-2734</name>
</gene>
<feature type="transmembrane region" description="Helical" evidence="1">
    <location>
        <begin position="524"/>
        <end position="548"/>
    </location>
</feature>
<sequence>MSIQQKLNMSAHKFAATLLVISVILSLSTGFKLIFHSNWITGPNYIHWKFGDGSELPDKIKASNLKRKYWGCGRVLGSKPLRSGNIVWTACGLSGIDEVSIARIDAKTRTGILWPFPDTLKLRRLLGYALSANGDLVLAYLDGSSRLLFGIVNKNGWVVSPVLLPNTDRSSFIALSWVNNRAELLYMNRERYTVGIVKSKKGPNLKKIDRHTQSAVGRSTVVARPIIIASVNHKKLQLRKLPLADAACQVEFKGKKTWACKTCNVVYKKNEWHTIVKINTNTQPNQYVEVTGSGKIIPSAQQHCWRNASRMLNASVFGVIQAAYSSAQDKNSMKTMTLDGKLVNDPRPARKHWKPVYTNSWLETAKSTLELRHKPLWITGNADKEHGEYSRLARAYRDGWLVTDYWKGKLRLQILNTKGVITQSNVVAKLGNCRELHSQGIHITRPDGGFWLLSPYGCQINLSKDLQRLDPYSISDHLRSRGSINLDRNERIHIKVLVWVLFGLPVSLIVFLGLAYYRQKTSIAVIINASTFHIITSGIIMIELWPLLQ</sequence>
<proteinExistence type="predicted"/>
<keyword evidence="1" id="KW-0472">Membrane</keyword>
<dbReference type="EMBL" id="UOFL01000050">
    <property type="protein sequence ID" value="VAW74056.1"/>
    <property type="molecule type" value="Genomic_DNA"/>
</dbReference>
<keyword evidence="1" id="KW-0812">Transmembrane</keyword>
<keyword evidence="1" id="KW-1133">Transmembrane helix</keyword>
<organism evidence="2">
    <name type="scientific">hydrothermal vent metagenome</name>
    <dbReference type="NCBI Taxonomy" id="652676"/>
    <lineage>
        <taxon>unclassified sequences</taxon>
        <taxon>metagenomes</taxon>
        <taxon>ecological metagenomes</taxon>
    </lineage>
</organism>
<evidence type="ECO:0000313" key="2">
    <source>
        <dbReference type="EMBL" id="VAW74056.1"/>
    </source>
</evidence>
<evidence type="ECO:0000256" key="1">
    <source>
        <dbReference type="SAM" id="Phobius"/>
    </source>
</evidence>
<feature type="transmembrane region" description="Helical" evidence="1">
    <location>
        <begin position="496"/>
        <end position="517"/>
    </location>
</feature>
<reference evidence="2" key="1">
    <citation type="submission" date="2018-06" db="EMBL/GenBank/DDBJ databases">
        <authorList>
            <person name="Zhirakovskaya E."/>
        </authorList>
    </citation>
    <scope>NUCLEOTIDE SEQUENCE</scope>
</reference>
<name>A0A3B0Z041_9ZZZZ</name>
<accession>A0A3B0Z041</accession>
<protein>
    <submittedName>
        <fullName evidence="2">Uncharacterized protein</fullName>
    </submittedName>
</protein>